<feature type="transmembrane region" description="Helical" evidence="1">
    <location>
        <begin position="58"/>
        <end position="80"/>
    </location>
</feature>
<proteinExistence type="predicted"/>
<keyword evidence="3" id="KW-1185">Reference proteome</keyword>
<dbReference type="EMBL" id="JAPDOB010000002">
    <property type="protein sequence ID" value="MCW3798239.1"/>
    <property type="molecule type" value="Genomic_DNA"/>
</dbReference>
<protein>
    <submittedName>
        <fullName evidence="2">Adenylate cyclase</fullName>
    </submittedName>
</protein>
<sequence>MATRVAARRAEGRAPARGFMADQRFFTLFAAGLAMFIVLGFAQFQLRGYANFRTAPAFLHLHGALMLSWLSLFVLQGVLISRGQVVDHRKTGWLSLGVAVAVVVVGSYTGLHAIAIGRVPPFFTPAFFLALNQLGLAAFALVVIMAVVFRRQVQWHRRLMVGSGILITEPALGRLLPMPILGQTWGELLAMAVQLGMVAVIARHDRKVLGQVHPATLTVAAVLVGTHLAVELASRLPLTATLAASIAAG</sequence>
<organism evidence="2 3">
    <name type="scientific">Sphingomonas arvum</name>
    <dbReference type="NCBI Taxonomy" id="2992113"/>
    <lineage>
        <taxon>Bacteria</taxon>
        <taxon>Pseudomonadati</taxon>
        <taxon>Pseudomonadota</taxon>
        <taxon>Alphaproteobacteria</taxon>
        <taxon>Sphingomonadales</taxon>
        <taxon>Sphingomonadaceae</taxon>
        <taxon>Sphingomonas</taxon>
    </lineage>
</organism>
<keyword evidence="1" id="KW-0812">Transmembrane</keyword>
<evidence type="ECO:0000256" key="1">
    <source>
        <dbReference type="SAM" id="Phobius"/>
    </source>
</evidence>
<feature type="transmembrane region" description="Helical" evidence="1">
    <location>
        <begin position="126"/>
        <end position="149"/>
    </location>
</feature>
<dbReference type="RefSeq" id="WP_264882985.1">
    <property type="nucleotide sequence ID" value="NZ_JAPDOB010000002.1"/>
</dbReference>
<gene>
    <name evidence="2" type="ORF">OMW55_10545</name>
</gene>
<dbReference type="Proteomes" id="UP001526246">
    <property type="component" value="Unassembled WGS sequence"/>
</dbReference>
<keyword evidence="1" id="KW-0472">Membrane</keyword>
<evidence type="ECO:0000313" key="3">
    <source>
        <dbReference type="Proteomes" id="UP001526246"/>
    </source>
</evidence>
<keyword evidence="1" id="KW-1133">Transmembrane helix</keyword>
<comment type="caution">
    <text evidence="2">The sequence shown here is derived from an EMBL/GenBank/DDBJ whole genome shotgun (WGS) entry which is preliminary data.</text>
</comment>
<feature type="transmembrane region" description="Helical" evidence="1">
    <location>
        <begin position="92"/>
        <end position="114"/>
    </location>
</feature>
<accession>A0ABT3JGU6</accession>
<evidence type="ECO:0000313" key="2">
    <source>
        <dbReference type="EMBL" id="MCW3798239.1"/>
    </source>
</evidence>
<reference evidence="2 3" key="1">
    <citation type="submission" date="2022-10" db="EMBL/GenBank/DDBJ databases">
        <title>Sphingomonas sp.</title>
        <authorList>
            <person name="Jin C."/>
        </authorList>
    </citation>
    <scope>NUCLEOTIDE SEQUENCE [LARGE SCALE GENOMIC DNA]</scope>
    <source>
        <strain evidence="2 3">BN140010</strain>
    </source>
</reference>
<name>A0ABT3JGU6_9SPHN</name>
<feature type="transmembrane region" description="Helical" evidence="1">
    <location>
        <begin position="25"/>
        <end position="46"/>
    </location>
</feature>